<sequence>MSRYVDGFVLPVPKDRLPEYQAMAEAASRIWKEHGALEYWECVGDDLNAEGTRSFAEMAQAGDGETVIFAWVVFESREARDAANEKIAADPRMAELMDTEMPILDFARLAHGGFRELIRA</sequence>
<dbReference type="InterPro" id="IPR009874">
    <property type="entry name" value="DUF1428"/>
</dbReference>
<dbReference type="RefSeq" id="WP_145367243.1">
    <property type="nucleotide sequence ID" value="NZ_CP036275.1"/>
</dbReference>
<evidence type="ECO:0000313" key="2">
    <source>
        <dbReference type="Proteomes" id="UP000320496"/>
    </source>
</evidence>
<evidence type="ECO:0008006" key="3">
    <source>
        <dbReference type="Google" id="ProtNLM"/>
    </source>
</evidence>
<name>A0A517Z2A3_9PLAN</name>
<dbReference type="Gene3D" id="3.30.70.100">
    <property type="match status" value="1"/>
</dbReference>
<gene>
    <name evidence="1" type="ORF">Mal4_08870</name>
</gene>
<accession>A0A517Z2A3</accession>
<evidence type="ECO:0000313" key="1">
    <source>
        <dbReference type="EMBL" id="QDU36600.1"/>
    </source>
</evidence>
<dbReference type="EMBL" id="CP036275">
    <property type="protein sequence ID" value="QDU36600.1"/>
    <property type="molecule type" value="Genomic_DNA"/>
</dbReference>
<dbReference type="InterPro" id="IPR011008">
    <property type="entry name" value="Dimeric_a/b-barrel"/>
</dbReference>
<keyword evidence="2" id="KW-1185">Reference proteome</keyword>
<protein>
    <recommendedName>
        <fullName evidence="3">RNA signal recognition particle</fullName>
    </recommendedName>
</protein>
<dbReference type="Proteomes" id="UP000320496">
    <property type="component" value="Chromosome"/>
</dbReference>
<dbReference type="KEGG" id="mri:Mal4_08870"/>
<dbReference type="PIRSF" id="PIRSF007028">
    <property type="entry name" value="UCP007028"/>
    <property type="match status" value="1"/>
</dbReference>
<reference evidence="1 2" key="1">
    <citation type="submission" date="2019-02" db="EMBL/GenBank/DDBJ databases">
        <title>Deep-cultivation of Planctomycetes and their phenomic and genomic characterization uncovers novel biology.</title>
        <authorList>
            <person name="Wiegand S."/>
            <person name="Jogler M."/>
            <person name="Boedeker C."/>
            <person name="Pinto D."/>
            <person name="Vollmers J."/>
            <person name="Rivas-Marin E."/>
            <person name="Kohn T."/>
            <person name="Peeters S.H."/>
            <person name="Heuer A."/>
            <person name="Rast P."/>
            <person name="Oberbeckmann S."/>
            <person name="Bunk B."/>
            <person name="Jeske O."/>
            <person name="Meyerdierks A."/>
            <person name="Storesund J.E."/>
            <person name="Kallscheuer N."/>
            <person name="Luecker S."/>
            <person name="Lage O.M."/>
            <person name="Pohl T."/>
            <person name="Merkel B.J."/>
            <person name="Hornburger P."/>
            <person name="Mueller R.-W."/>
            <person name="Bruemmer F."/>
            <person name="Labrenz M."/>
            <person name="Spormann A.M."/>
            <person name="Op den Camp H."/>
            <person name="Overmann J."/>
            <person name="Amann R."/>
            <person name="Jetten M.S.M."/>
            <person name="Mascher T."/>
            <person name="Medema M.H."/>
            <person name="Devos D.P."/>
            <person name="Kaster A.-K."/>
            <person name="Ovreas L."/>
            <person name="Rohde M."/>
            <person name="Galperin M.Y."/>
            <person name="Jogler C."/>
        </authorList>
    </citation>
    <scope>NUCLEOTIDE SEQUENCE [LARGE SCALE GENOMIC DNA]</scope>
    <source>
        <strain evidence="1 2">Mal4</strain>
    </source>
</reference>
<organism evidence="1 2">
    <name type="scientific">Maioricimonas rarisocia</name>
    <dbReference type="NCBI Taxonomy" id="2528026"/>
    <lineage>
        <taxon>Bacteria</taxon>
        <taxon>Pseudomonadati</taxon>
        <taxon>Planctomycetota</taxon>
        <taxon>Planctomycetia</taxon>
        <taxon>Planctomycetales</taxon>
        <taxon>Planctomycetaceae</taxon>
        <taxon>Maioricimonas</taxon>
    </lineage>
</organism>
<dbReference type="SUPFAM" id="SSF54909">
    <property type="entry name" value="Dimeric alpha+beta barrel"/>
    <property type="match status" value="1"/>
</dbReference>
<dbReference type="AlphaFoldDB" id="A0A517Z2A3"/>
<proteinExistence type="predicted"/>
<dbReference type="Pfam" id="PF07237">
    <property type="entry name" value="DUF1428"/>
    <property type="match status" value="1"/>
</dbReference>
<dbReference type="OrthoDB" id="9792392at2"/>